<gene>
    <name evidence="3" type="ORF">APZ42_017672</name>
</gene>
<sequence length="172" mass="19063">MRGIAIILSASILAVFSSSPDLPQTFQNLNSSPAMRAKAFFYMPHALPETQFYHGLPLTNYYPFPYPYVHIEPKLILNEPDARIDVTNSGPTVPSHLIDQNISDEETMKQLEVLKKIYTQNSENGIVLPSIVPASRGFVALKASALINFLNSFSLATSTKTKTKLFVYPTLG</sequence>
<feature type="signal peptide" evidence="1">
    <location>
        <begin position="1"/>
        <end position="17"/>
    </location>
</feature>
<reference evidence="2" key="2">
    <citation type="submission" date="2015-10" db="EMBL/GenBank/DDBJ databases">
        <authorList>
            <person name="Gilbert D.G."/>
        </authorList>
    </citation>
    <scope>NUCLEOTIDE SEQUENCE</scope>
</reference>
<proteinExistence type="predicted"/>
<evidence type="ECO:0000313" key="2">
    <source>
        <dbReference type="EMBL" id="JAI68758.1"/>
    </source>
</evidence>
<feature type="chain" id="PRO_5013461580" evidence="1">
    <location>
        <begin position="18"/>
        <end position="172"/>
    </location>
</feature>
<accession>A0A0P4X4H6</accession>
<organism evidence="2">
    <name type="scientific">Daphnia magna</name>
    <dbReference type="NCBI Taxonomy" id="35525"/>
    <lineage>
        <taxon>Eukaryota</taxon>
        <taxon>Metazoa</taxon>
        <taxon>Ecdysozoa</taxon>
        <taxon>Arthropoda</taxon>
        <taxon>Crustacea</taxon>
        <taxon>Branchiopoda</taxon>
        <taxon>Diplostraca</taxon>
        <taxon>Cladocera</taxon>
        <taxon>Anomopoda</taxon>
        <taxon>Daphniidae</taxon>
        <taxon>Daphnia</taxon>
    </lineage>
</organism>
<dbReference type="Proteomes" id="UP000076858">
    <property type="component" value="Unassembled WGS sequence"/>
</dbReference>
<dbReference type="OrthoDB" id="6366014at2759"/>
<dbReference type="EMBL" id="LRGB01000687">
    <property type="protein sequence ID" value="KZS17027.1"/>
    <property type="molecule type" value="Genomic_DNA"/>
</dbReference>
<keyword evidence="4" id="KW-1185">Reference proteome</keyword>
<name>A0A0P4X4H6_9CRUS</name>
<reference evidence="3 4" key="3">
    <citation type="submission" date="2016-03" db="EMBL/GenBank/DDBJ databases">
        <title>EvidentialGene: Evidence-directed Construction of Genes on Genomes.</title>
        <authorList>
            <person name="Gilbert D.G."/>
            <person name="Choi J.-H."/>
            <person name="Mockaitis K."/>
            <person name="Colbourne J."/>
            <person name="Pfrender M."/>
        </authorList>
    </citation>
    <scope>NUCLEOTIDE SEQUENCE [LARGE SCALE GENOMIC DNA]</scope>
    <source>
        <strain evidence="3 4">Xinb3</strain>
        <tissue evidence="3">Complete organism</tissue>
    </source>
</reference>
<protein>
    <submittedName>
        <fullName evidence="2">Uncharacterized protein</fullName>
    </submittedName>
</protein>
<dbReference type="EMBL" id="GDIP01254643">
    <property type="protein sequence ID" value="JAI68758.1"/>
    <property type="molecule type" value="Transcribed_RNA"/>
</dbReference>
<evidence type="ECO:0000256" key="1">
    <source>
        <dbReference type="SAM" id="SignalP"/>
    </source>
</evidence>
<keyword evidence="1" id="KW-0732">Signal</keyword>
<evidence type="ECO:0000313" key="4">
    <source>
        <dbReference type="Proteomes" id="UP000076858"/>
    </source>
</evidence>
<dbReference type="AlphaFoldDB" id="A0A0P4X4H6"/>
<reference evidence="2" key="1">
    <citation type="submission" date="2015-10" db="EMBL/GenBank/DDBJ databases">
        <title>Daphnia magna gene sets from two clonal populations assembled and annotated with EvidentialGene.</title>
        <authorList>
            <person name="Gilbert D."/>
            <person name="Podicheti R."/>
            <person name="Orsini L."/>
            <person name="Colbourne J."/>
            <person name="Pfrender M."/>
        </authorList>
    </citation>
    <scope>NUCLEOTIDE SEQUENCE</scope>
</reference>
<evidence type="ECO:0000313" key="3">
    <source>
        <dbReference type="EMBL" id="KZS17027.1"/>
    </source>
</evidence>